<dbReference type="Proteomes" id="UP000218209">
    <property type="component" value="Unassembled WGS sequence"/>
</dbReference>
<sequence>MQGAEDELAEAPGAPISGHPLRYEASAVVQRVFIESAPAYVCVSCTIPFLKPGGGADLWRRAVRFGVIDDAETIEFYKSVPERKCAVRQGVDTNETCLGVCLTCFHASPPVGERVASQCLSLLHSAVKTVTAASSLPGPACLRFLWGTKKGEAQARLRRGEREKVCAACKTAVEYRSRAVRHPPPHVSVPVRGASTPSTTVAVTRQCGLPGLAVAPDAGCVEALMRAHLQRTTPEEISKVFSNRRTRTSQRVRIPIKCVVSPRQDRRRRVMAASVVSRAISADPSTVSAAVATILRRAKAHGGWAAVQAMVDNLVANEEFLERPTRDPAGPSAGDGVDPGTWSESTWSACEDGPADSDMREEGPAQDPPPAGDRASENWSGLDALVTAAALATAAPAVAGATGSGQAGAPKAALVGPSEAMAGSPFVSGDGGGSATPNPPEGSTGAGGPHGDVGAAASRAAKPPVQLCFGMDKLAVEAVTFSFGEAAGLTFCSSMGEILRLDAGVSPASYFGGTFEVQKCHGIGRKLMLVADLMDTHAPEPGATALRRACSQWQVLLPTLNRADTIADGDITHFGTCATAFMDGLKAGFAWHSVTPKMHALCCHVTALLWRFGSVGCYSEQDLEALHGRFNQDAARYTAETFLVSCKAFVKASAVGGPPGSAAHNNLPKRSPAAAGARVAEGSGDKRTRAFKEQAGLAPSSAACRAKAAADMAAWVEGVARAAATRISAYRVRLENARARALKAGGRTAADLAAMCGWEDDGLLSDGEAVALMGFLGWGLETDECE</sequence>
<gene>
    <name evidence="2" type="ORF">BU14_0291s0011</name>
</gene>
<reference evidence="2 3" key="1">
    <citation type="submission" date="2017-03" db="EMBL/GenBank/DDBJ databases">
        <title>WGS assembly of Porphyra umbilicalis.</title>
        <authorList>
            <person name="Brawley S.H."/>
            <person name="Blouin N.A."/>
            <person name="Ficko-Blean E."/>
            <person name="Wheeler G.L."/>
            <person name="Lohr M."/>
            <person name="Goodson H.V."/>
            <person name="Jenkins J.W."/>
            <person name="Blaby-Haas C.E."/>
            <person name="Helliwell K.E."/>
            <person name="Chan C."/>
            <person name="Marriage T."/>
            <person name="Bhattacharya D."/>
            <person name="Klein A.S."/>
            <person name="Badis Y."/>
            <person name="Brodie J."/>
            <person name="Cao Y."/>
            <person name="Collen J."/>
            <person name="Dittami S.M."/>
            <person name="Gachon C.M."/>
            <person name="Green B.R."/>
            <person name="Karpowicz S."/>
            <person name="Kim J.W."/>
            <person name="Kudahl U."/>
            <person name="Lin S."/>
            <person name="Michel G."/>
            <person name="Mittag M."/>
            <person name="Olson B.J."/>
            <person name="Pangilinan J."/>
            <person name="Peng Y."/>
            <person name="Qiu H."/>
            <person name="Shu S."/>
            <person name="Singer J.T."/>
            <person name="Smith A.G."/>
            <person name="Sprecher B.N."/>
            <person name="Wagner V."/>
            <person name="Wang W."/>
            <person name="Wang Z.-Y."/>
            <person name="Yan J."/>
            <person name="Yarish C."/>
            <person name="Zoeuner-Riek S."/>
            <person name="Zhuang Y."/>
            <person name="Zou Y."/>
            <person name="Lindquist E.A."/>
            <person name="Grimwood J."/>
            <person name="Barry K."/>
            <person name="Rokhsar D.S."/>
            <person name="Schmutz J."/>
            <person name="Stiller J.W."/>
            <person name="Grossman A.R."/>
            <person name="Prochnik S.E."/>
        </authorList>
    </citation>
    <scope>NUCLEOTIDE SEQUENCE [LARGE SCALE GENOMIC DNA]</scope>
    <source>
        <strain evidence="2">4086291</strain>
    </source>
</reference>
<protein>
    <submittedName>
        <fullName evidence="2">Uncharacterized protein</fullName>
    </submittedName>
</protein>
<dbReference type="AlphaFoldDB" id="A0A1X6P0L3"/>
<evidence type="ECO:0000313" key="2">
    <source>
        <dbReference type="EMBL" id="OSX74392.1"/>
    </source>
</evidence>
<evidence type="ECO:0000313" key="3">
    <source>
        <dbReference type="Proteomes" id="UP000218209"/>
    </source>
</evidence>
<name>A0A1X6P0L3_PORUM</name>
<feature type="region of interest" description="Disordered" evidence="1">
    <location>
        <begin position="658"/>
        <end position="679"/>
    </location>
</feature>
<evidence type="ECO:0000256" key="1">
    <source>
        <dbReference type="SAM" id="MobiDB-lite"/>
    </source>
</evidence>
<proteinExistence type="predicted"/>
<keyword evidence="3" id="KW-1185">Reference proteome</keyword>
<accession>A0A1X6P0L3</accession>
<dbReference type="EMBL" id="KV918949">
    <property type="protein sequence ID" value="OSX74392.1"/>
    <property type="molecule type" value="Genomic_DNA"/>
</dbReference>
<dbReference type="OrthoDB" id="10032694at2759"/>
<feature type="region of interest" description="Disordered" evidence="1">
    <location>
        <begin position="422"/>
        <end position="457"/>
    </location>
</feature>
<organism evidence="2 3">
    <name type="scientific">Porphyra umbilicalis</name>
    <name type="common">Purple laver</name>
    <name type="synonym">Red alga</name>
    <dbReference type="NCBI Taxonomy" id="2786"/>
    <lineage>
        <taxon>Eukaryota</taxon>
        <taxon>Rhodophyta</taxon>
        <taxon>Bangiophyceae</taxon>
        <taxon>Bangiales</taxon>
        <taxon>Bangiaceae</taxon>
        <taxon>Porphyra</taxon>
    </lineage>
</organism>
<feature type="region of interest" description="Disordered" evidence="1">
    <location>
        <begin position="323"/>
        <end position="377"/>
    </location>
</feature>